<evidence type="ECO:0000313" key="2">
    <source>
        <dbReference type="Proteomes" id="UP001483337"/>
    </source>
</evidence>
<dbReference type="RefSeq" id="WP_353930256.1">
    <property type="nucleotide sequence ID" value="NZ_CP150886.1"/>
</dbReference>
<reference evidence="1 2" key="1">
    <citation type="submission" date="2024-04" db="EMBL/GenBank/DDBJ databases">
        <title>Okeanomitos corallinicola gen. &amp; sp. nov. (Nostocales, Cyanobacteria), a new toxic marine heterocyst-forming cyanobacterium from a coral reef.</title>
        <authorList>
            <person name="Li H."/>
            <person name="Li R."/>
            <person name="Kang J."/>
            <person name="Hii K.S."/>
            <person name="Mohamed H.F."/>
            <person name="Xu X."/>
            <person name="Luo Z."/>
        </authorList>
    </citation>
    <scope>NUCLEOTIDE SEQUENCE [LARGE SCALE GENOMIC DNA]</scope>
    <source>
        <strain evidence="1 2">TIOX110</strain>
    </source>
</reference>
<dbReference type="Pfam" id="PF13563">
    <property type="entry name" value="2_5_RNA_ligase2"/>
    <property type="match status" value="1"/>
</dbReference>
<dbReference type="GO" id="GO:0016874">
    <property type="term" value="F:ligase activity"/>
    <property type="evidence" value="ECO:0007669"/>
    <property type="project" value="UniProtKB-KW"/>
</dbReference>
<dbReference type="InterPro" id="IPR050580">
    <property type="entry name" value="2H_phosphoesterase_YjcG-like"/>
</dbReference>
<proteinExistence type="predicted"/>
<dbReference type="Proteomes" id="UP001483337">
    <property type="component" value="Chromosome"/>
</dbReference>
<dbReference type="PANTHER" id="PTHR40037:SF1">
    <property type="entry name" value="PHOSPHOESTERASE SAOUHSC_00951-RELATED"/>
    <property type="match status" value="1"/>
</dbReference>
<protein>
    <submittedName>
        <fullName evidence="1">2'-5' RNA ligase family protein</fullName>
    </submittedName>
</protein>
<keyword evidence="1" id="KW-0436">Ligase</keyword>
<keyword evidence="2" id="KW-1185">Reference proteome</keyword>
<organism evidence="1 2">
    <name type="scientific">Okeanomitos corallinicola TIOX110</name>
    <dbReference type="NCBI Taxonomy" id="3133117"/>
    <lineage>
        <taxon>Bacteria</taxon>
        <taxon>Bacillati</taxon>
        <taxon>Cyanobacteriota</taxon>
        <taxon>Cyanophyceae</taxon>
        <taxon>Nostocales</taxon>
        <taxon>Aphanizomenonaceae</taxon>
        <taxon>Okeanomitos</taxon>
    </lineage>
</organism>
<gene>
    <name evidence="1" type="ORF">WJM97_18460</name>
</gene>
<dbReference type="EMBL" id="CP150886">
    <property type="protein sequence ID" value="WZB87342.1"/>
    <property type="molecule type" value="Genomic_DNA"/>
</dbReference>
<dbReference type="PANTHER" id="PTHR40037">
    <property type="entry name" value="PHOSPHOESTERASE YJCG-RELATED"/>
    <property type="match status" value="1"/>
</dbReference>
<sequence>MNRFFIAILPPQHIQDYANDIKQYFVDNYDSRGAQNSPPHITLQPPFIMADREISILETFLENFAKNQNYLPIELDGFAAFPPRVIYMNVIKNQALLTLQSNLVNDVEGKLGIVSKGRNNHSFHPHLTVARRDLKKSDFYTAWDKFKERQVYFEFVAENITLLLHDGKKWNVKSEFSLFTD</sequence>
<evidence type="ECO:0000313" key="1">
    <source>
        <dbReference type="EMBL" id="WZB87342.1"/>
    </source>
</evidence>
<dbReference type="Gene3D" id="3.90.1140.10">
    <property type="entry name" value="Cyclic phosphodiesterase"/>
    <property type="match status" value="1"/>
</dbReference>
<name>A0ABZ2UQB0_9CYAN</name>
<dbReference type="SUPFAM" id="SSF55144">
    <property type="entry name" value="LigT-like"/>
    <property type="match status" value="1"/>
</dbReference>
<dbReference type="InterPro" id="IPR009097">
    <property type="entry name" value="Cyclic_Pdiesterase"/>
</dbReference>
<accession>A0ABZ2UQB0</accession>